<dbReference type="Proteomes" id="UP001501725">
    <property type="component" value="Unassembled WGS sequence"/>
</dbReference>
<protein>
    <submittedName>
        <fullName evidence="1">Uncharacterized protein</fullName>
    </submittedName>
</protein>
<evidence type="ECO:0000313" key="2">
    <source>
        <dbReference type="Proteomes" id="UP001501725"/>
    </source>
</evidence>
<dbReference type="RefSeq" id="WP_345255629.1">
    <property type="nucleotide sequence ID" value="NZ_BAABGY010000007.1"/>
</dbReference>
<gene>
    <name evidence="1" type="ORF">GCM10023184_21010</name>
</gene>
<name>A0ABP8GUD0_9BACT</name>
<proteinExistence type="predicted"/>
<accession>A0ABP8GUD0</accession>
<keyword evidence="2" id="KW-1185">Reference proteome</keyword>
<comment type="caution">
    <text evidence="1">The sequence shown here is derived from an EMBL/GenBank/DDBJ whole genome shotgun (WGS) entry which is preliminary data.</text>
</comment>
<organism evidence="1 2">
    <name type="scientific">Flaviaesturariibacter amylovorans</name>
    <dbReference type="NCBI Taxonomy" id="1084520"/>
    <lineage>
        <taxon>Bacteria</taxon>
        <taxon>Pseudomonadati</taxon>
        <taxon>Bacteroidota</taxon>
        <taxon>Chitinophagia</taxon>
        <taxon>Chitinophagales</taxon>
        <taxon>Chitinophagaceae</taxon>
        <taxon>Flaviaestuariibacter</taxon>
    </lineage>
</organism>
<dbReference type="EMBL" id="BAABGY010000007">
    <property type="protein sequence ID" value="GAA4330038.1"/>
    <property type="molecule type" value="Genomic_DNA"/>
</dbReference>
<sequence>MNTALPFPSLHQEYLLWMNELRFAVQELRIFDTYLGRVPNEAAGALRKQFSRHATAIDRLQLRLHGAELERARFAREMSGMGLYSVRMEDNAPLREAMLRFRDRHNEMKTTFRRFEAKK</sequence>
<reference evidence="2" key="1">
    <citation type="journal article" date="2019" name="Int. J. Syst. Evol. Microbiol.">
        <title>The Global Catalogue of Microorganisms (GCM) 10K type strain sequencing project: providing services to taxonomists for standard genome sequencing and annotation.</title>
        <authorList>
            <consortium name="The Broad Institute Genomics Platform"/>
            <consortium name="The Broad Institute Genome Sequencing Center for Infectious Disease"/>
            <person name="Wu L."/>
            <person name="Ma J."/>
        </authorList>
    </citation>
    <scope>NUCLEOTIDE SEQUENCE [LARGE SCALE GENOMIC DNA]</scope>
    <source>
        <strain evidence="2">JCM 17919</strain>
    </source>
</reference>
<evidence type="ECO:0000313" key="1">
    <source>
        <dbReference type="EMBL" id="GAA4330038.1"/>
    </source>
</evidence>